<name>A0ACC0C7J3_CATRO</name>
<gene>
    <name evidence="1" type="ORF">M9H77_02001</name>
</gene>
<protein>
    <submittedName>
        <fullName evidence="1">Uncharacterized protein</fullName>
    </submittedName>
</protein>
<dbReference type="Proteomes" id="UP001060085">
    <property type="component" value="Linkage Group LG01"/>
</dbReference>
<dbReference type="EMBL" id="CM044701">
    <property type="protein sequence ID" value="KAI5680774.1"/>
    <property type="molecule type" value="Genomic_DNA"/>
</dbReference>
<evidence type="ECO:0000313" key="2">
    <source>
        <dbReference type="Proteomes" id="UP001060085"/>
    </source>
</evidence>
<accession>A0ACC0C7J3</accession>
<reference evidence="2" key="1">
    <citation type="journal article" date="2023" name="Nat. Plants">
        <title>Single-cell RNA sequencing provides a high-resolution roadmap for understanding the multicellular compartmentation of specialized metabolism.</title>
        <authorList>
            <person name="Sun S."/>
            <person name="Shen X."/>
            <person name="Li Y."/>
            <person name="Li Y."/>
            <person name="Wang S."/>
            <person name="Li R."/>
            <person name="Zhang H."/>
            <person name="Shen G."/>
            <person name="Guo B."/>
            <person name="Wei J."/>
            <person name="Xu J."/>
            <person name="St-Pierre B."/>
            <person name="Chen S."/>
            <person name="Sun C."/>
        </authorList>
    </citation>
    <scope>NUCLEOTIDE SEQUENCE [LARGE SCALE GENOMIC DNA]</scope>
</reference>
<organism evidence="1 2">
    <name type="scientific">Catharanthus roseus</name>
    <name type="common">Madagascar periwinkle</name>
    <name type="synonym">Vinca rosea</name>
    <dbReference type="NCBI Taxonomy" id="4058"/>
    <lineage>
        <taxon>Eukaryota</taxon>
        <taxon>Viridiplantae</taxon>
        <taxon>Streptophyta</taxon>
        <taxon>Embryophyta</taxon>
        <taxon>Tracheophyta</taxon>
        <taxon>Spermatophyta</taxon>
        <taxon>Magnoliopsida</taxon>
        <taxon>eudicotyledons</taxon>
        <taxon>Gunneridae</taxon>
        <taxon>Pentapetalae</taxon>
        <taxon>asterids</taxon>
        <taxon>lamiids</taxon>
        <taxon>Gentianales</taxon>
        <taxon>Apocynaceae</taxon>
        <taxon>Rauvolfioideae</taxon>
        <taxon>Vinceae</taxon>
        <taxon>Catharanthinae</taxon>
        <taxon>Catharanthus</taxon>
    </lineage>
</organism>
<comment type="caution">
    <text evidence="1">The sequence shown here is derived from an EMBL/GenBank/DDBJ whole genome shotgun (WGS) entry which is preliminary data.</text>
</comment>
<proteinExistence type="predicted"/>
<keyword evidence="2" id="KW-1185">Reference proteome</keyword>
<evidence type="ECO:0000313" key="1">
    <source>
        <dbReference type="EMBL" id="KAI5680774.1"/>
    </source>
</evidence>
<sequence length="117" mass="13220">MKRSKFREMLDLPLTIGPSPTVTDRFLDGTNLEDNTLPRPGGHTLLSPLLIKGLVDGSHRVSIGTFVMNNNGHVLMVQENKGKFKGAGIWKLPTRVVNEYWITFYFVIVGVYCWIDE</sequence>